<evidence type="ECO:0000256" key="1">
    <source>
        <dbReference type="SAM" id="MobiDB-lite"/>
    </source>
</evidence>
<protein>
    <recommendedName>
        <fullName evidence="4">Integrase catalytic domain-containing protein</fullName>
    </recommendedName>
</protein>
<accession>A0AA38SS81</accession>
<feature type="compositionally biased region" description="Polar residues" evidence="1">
    <location>
        <begin position="19"/>
        <end position="31"/>
    </location>
</feature>
<gene>
    <name evidence="2" type="ORF">OSB04_020191</name>
</gene>
<dbReference type="SUPFAM" id="SSF53098">
    <property type="entry name" value="Ribonuclease H-like"/>
    <property type="match status" value="1"/>
</dbReference>
<sequence>MYHHLRSFMENNSIQHAFTTPYSPQQNGSSKENGKTPYKLWMGRKPSYKYVQRVDCIFIGYAPKRSAYLFLLYESRIPDIHKNTIMESRNASLSEHMFSCLNKEDTSTSRMTHQKGNEEEEQEETEPRRSKRTSKFSRSNHLFRWTLMERSHQEQDEFDLTKTYMETSGLITPKLYMIWRPWNGKVRNKARNVKNAQVQYSSCLAIAKFTIWRRQIRQR</sequence>
<dbReference type="Proteomes" id="UP001172457">
    <property type="component" value="Chromosome 5"/>
</dbReference>
<evidence type="ECO:0000313" key="3">
    <source>
        <dbReference type="Proteomes" id="UP001172457"/>
    </source>
</evidence>
<dbReference type="InterPro" id="IPR012337">
    <property type="entry name" value="RNaseH-like_sf"/>
</dbReference>
<dbReference type="EMBL" id="JARYMX010000005">
    <property type="protein sequence ID" value="KAJ9547648.1"/>
    <property type="molecule type" value="Genomic_DNA"/>
</dbReference>
<evidence type="ECO:0000313" key="2">
    <source>
        <dbReference type="EMBL" id="KAJ9547648.1"/>
    </source>
</evidence>
<reference evidence="2" key="1">
    <citation type="submission" date="2023-03" db="EMBL/GenBank/DDBJ databases">
        <title>Chromosome-scale reference genome and RAD-based genetic map of yellow starthistle (Centaurea solstitialis) reveal putative structural variation and QTLs associated with invader traits.</title>
        <authorList>
            <person name="Reatini B."/>
            <person name="Cang F.A."/>
            <person name="Jiang Q."/>
            <person name="Mckibben M.T.W."/>
            <person name="Barker M.S."/>
            <person name="Rieseberg L.H."/>
            <person name="Dlugosch K.M."/>
        </authorList>
    </citation>
    <scope>NUCLEOTIDE SEQUENCE</scope>
    <source>
        <strain evidence="2">CAN-66</strain>
        <tissue evidence="2">Leaf</tissue>
    </source>
</reference>
<name>A0AA38SS81_9ASTR</name>
<comment type="caution">
    <text evidence="2">The sequence shown here is derived from an EMBL/GenBank/DDBJ whole genome shotgun (WGS) entry which is preliminary data.</text>
</comment>
<feature type="region of interest" description="Disordered" evidence="1">
    <location>
        <begin position="105"/>
        <end position="135"/>
    </location>
</feature>
<proteinExistence type="predicted"/>
<evidence type="ECO:0008006" key="4">
    <source>
        <dbReference type="Google" id="ProtNLM"/>
    </source>
</evidence>
<keyword evidence="3" id="KW-1185">Reference proteome</keyword>
<dbReference type="AlphaFoldDB" id="A0AA38SS81"/>
<organism evidence="2 3">
    <name type="scientific">Centaurea solstitialis</name>
    <name type="common">yellow star-thistle</name>
    <dbReference type="NCBI Taxonomy" id="347529"/>
    <lineage>
        <taxon>Eukaryota</taxon>
        <taxon>Viridiplantae</taxon>
        <taxon>Streptophyta</taxon>
        <taxon>Embryophyta</taxon>
        <taxon>Tracheophyta</taxon>
        <taxon>Spermatophyta</taxon>
        <taxon>Magnoliopsida</taxon>
        <taxon>eudicotyledons</taxon>
        <taxon>Gunneridae</taxon>
        <taxon>Pentapetalae</taxon>
        <taxon>asterids</taxon>
        <taxon>campanulids</taxon>
        <taxon>Asterales</taxon>
        <taxon>Asteraceae</taxon>
        <taxon>Carduoideae</taxon>
        <taxon>Cardueae</taxon>
        <taxon>Centaureinae</taxon>
        <taxon>Centaurea</taxon>
    </lineage>
</organism>
<feature type="region of interest" description="Disordered" evidence="1">
    <location>
        <begin position="19"/>
        <end position="38"/>
    </location>
</feature>